<dbReference type="Gene3D" id="3.40.50.620">
    <property type="entry name" value="HUPs"/>
    <property type="match status" value="1"/>
</dbReference>
<dbReference type="InterPro" id="IPR014729">
    <property type="entry name" value="Rossmann-like_a/b/a_fold"/>
</dbReference>
<name>A0A7S8E8T5_9CHLR</name>
<dbReference type="GO" id="GO:0005737">
    <property type="term" value="C:cytoplasm"/>
    <property type="evidence" value="ECO:0007669"/>
    <property type="project" value="InterPro"/>
</dbReference>
<dbReference type="NCBIfam" id="NF010587">
    <property type="entry name" value="PRK13980.1"/>
    <property type="match status" value="1"/>
</dbReference>
<dbReference type="Pfam" id="PF02540">
    <property type="entry name" value="NAD_synthase"/>
    <property type="match status" value="1"/>
</dbReference>
<sequence length="286" mass="31752">MSTTTSILNRLDINTELATRILMGFIQDNIAKAGMKKAVMGLSGGIDSAVSAYLSAKALGPENVLVVRMPYKTSSEASMLDAESVIEDLGLPSLTVEITPMVDPLIERFPDMSRLRMGNIMARMRMITLYDQSMAEGALVMGTSNKTEFLLGYSTIYGDSGVALHPIADLYKYQIRQLARSLGVPQAIIDKAPSADLWVGQTDEDELGFTYDEADQVLYLLVDERYTTEEAAAETGFSHEFVSKIWERVKANHYKRTMPNIAKVSRRTIGHDFLYLRDYTGRHGSV</sequence>
<keyword evidence="3 8" id="KW-0479">Metal-binding</keyword>
<feature type="binding site" evidence="8">
    <location>
        <position position="172"/>
    </location>
    <ligand>
        <name>ATP</name>
        <dbReference type="ChEBI" id="CHEBI:30616"/>
    </ligand>
</feature>
<comment type="catalytic activity">
    <reaction evidence="8 10">
        <text>deamido-NAD(+) + NH4(+) + ATP = AMP + diphosphate + NAD(+) + H(+)</text>
        <dbReference type="Rhea" id="RHEA:21188"/>
        <dbReference type="ChEBI" id="CHEBI:15378"/>
        <dbReference type="ChEBI" id="CHEBI:28938"/>
        <dbReference type="ChEBI" id="CHEBI:30616"/>
        <dbReference type="ChEBI" id="CHEBI:33019"/>
        <dbReference type="ChEBI" id="CHEBI:57540"/>
        <dbReference type="ChEBI" id="CHEBI:58437"/>
        <dbReference type="ChEBI" id="CHEBI:456215"/>
        <dbReference type="EC" id="6.3.1.5"/>
    </reaction>
</comment>
<evidence type="ECO:0000256" key="9">
    <source>
        <dbReference type="RuleBase" id="RU003811"/>
    </source>
</evidence>
<dbReference type="UniPathway" id="UPA00253">
    <property type="reaction ID" value="UER00333"/>
</dbReference>
<evidence type="ECO:0000256" key="6">
    <source>
        <dbReference type="ARBA" id="ARBA00022842"/>
    </source>
</evidence>
<accession>A0A7S8E8T5</accession>
<keyword evidence="4 8" id="KW-0547">Nucleotide-binding</keyword>
<feature type="binding site" evidence="8">
    <location>
        <position position="47"/>
    </location>
    <ligand>
        <name>Mg(2+)</name>
        <dbReference type="ChEBI" id="CHEBI:18420"/>
    </ligand>
</feature>
<evidence type="ECO:0000256" key="3">
    <source>
        <dbReference type="ARBA" id="ARBA00022723"/>
    </source>
</evidence>
<evidence type="ECO:0000313" key="12">
    <source>
        <dbReference type="EMBL" id="QPC82477.1"/>
    </source>
</evidence>
<dbReference type="EMBL" id="CP062983">
    <property type="protein sequence ID" value="QPC82477.1"/>
    <property type="molecule type" value="Genomic_DNA"/>
</dbReference>
<keyword evidence="7 8" id="KW-0520">NAD</keyword>
<dbReference type="KEGG" id="pmet:G4Y79_22780"/>
<keyword evidence="13" id="KW-1185">Reference proteome</keyword>
<feature type="binding site" evidence="8">
    <location>
        <position position="148"/>
    </location>
    <ligand>
        <name>Mg(2+)</name>
        <dbReference type="ChEBI" id="CHEBI:18420"/>
    </ligand>
</feature>
<evidence type="ECO:0000256" key="2">
    <source>
        <dbReference type="ARBA" id="ARBA00022598"/>
    </source>
</evidence>
<dbReference type="CDD" id="cd00553">
    <property type="entry name" value="NAD_synthase"/>
    <property type="match status" value="1"/>
</dbReference>
<comment type="similarity">
    <text evidence="1 8 9">Belongs to the NAD synthetase family.</text>
</comment>
<dbReference type="PANTHER" id="PTHR23090:SF9">
    <property type="entry name" value="GLUTAMINE-DEPENDENT NAD(+) SYNTHETASE"/>
    <property type="match status" value="1"/>
</dbReference>
<organism evidence="12 13">
    <name type="scientific">Phototrophicus methaneseepsis</name>
    <dbReference type="NCBI Taxonomy" id="2710758"/>
    <lineage>
        <taxon>Bacteria</taxon>
        <taxon>Bacillati</taxon>
        <taxon>Chloroflexota</taxon>
        <taxon>Candidatus Thermofontia</taxon>
        <taxon>Phototrophicales</taxon>
        <taxon>Phototrophicaceae</taxon>
        <taxon>Phototrophicus</taxon>
    </lineage>
</organism>
<keyword evidence="5 8" id="KW-0067">ATP-binding</keyword>
<evidence type="ECO:0000313" key="13">
    <source>
        <dbReference type="Proteomes" id="UP000594468"/>
    </source>
</evidence>
<evidence type="ECO:0000256" key="8">
    <source>
        <dbReference type="HAMAP-Rule" id="MF_00193"/>
    </source>
</evidence>
<dbReference type="SUPFAM" id="SSF52402">
    <property type="entry name" value="Adenine nucleotide alpha hydrolases-like"/>
    <property type="match status" value="1"/>
</dbReference>
<evidence type="ECO:0000256" key="10">
    <source>
        <dbReference type="RuleBase" id="RU003812"/>
    </source>
</evidence>
<dbReference type="GO" id="GO:0003952">
    <property type="term" value="F:NAD+ synthase (glutamine-hydrolyzing) activity"/>
    <property type="evidence" value="ECO:0007669"/>
    <property type="project" value="InterPro"/>
</dbReference>
<comment type="pathway">
    <text evidence="8">Cofactor biosynthesis; NAD(+) biosynthesis; NAD(+) from deamido-NAD(+) (ammonia route): step 1/1.</text>
</comment>
<dbReference type="GO" id="GO:0046872">
    <property type="term" value="F:metal ion binding"/>
    <property type="evidence" value="ECO:0007669"/>
    <property type="project" value="UniProtKB-KW"/>
</dbReference>
<comment type="caution">
    <text evidence="8">Lacks conserved residue(s) required for the propagation of feature annotation.</text>
</comment>
<dbReference type="GO" id="GO:0009435">
    <property type="term" value="P:NAD+ biosynthetic process"/>
    <property type="evidence" value="ECO:0007669"/>
    <property type="project" value="UniProtKB-UniRule"/>
</dbReference>
<evidence type="ECO:0000256" key="5">
    <source>
        <dbReference type="ARBA" id="ARBA00022840"/>
    </source>
</evidence>
<feature type="binding site" evidence="8">
    <location>
        <begin position="41"/>
        <end position="48"/>
    </location>
    <ligand>
        <name>ATP</name>
        <dbReference type="ChEBI" id="CHEBI:30616"/>
    </ligand>
</feature>
<feature type="binding site" evidence="8">
    <location>
        <position position="194"/>
    </location>
    <ligand>
        <name>ATP</name>
        <dbReference type="ChEBI" id="CHEBI:30616"/>
    </ligand>
</feature>
<dbReference type="HAMAP" id="MF_00193">
    <property type="entry name" value="NadE_ammonia_dep"/>
    <property type="match status" value="1"/>
</dbReference>
<dbReference type="GO" id="GO:0008795">
    <property type="term" value="F:NAD+ synthase activity"/>
    <property type="evidence" value="ECO:0007669"/>
    <property type="project" value="UniProtKB-UniRule"/>
</dbReference>
<dbReference type="InterPro" id="IPR003694">
    <property type="entry name" value="NAD_synthase"/>
</dbReference>
<protein>
    <recommendedName>
        <fullName evidence="8 10">NH(3)-dependent NAD(+) synthetase</fullName>
        <ecNumber evidence="8 10">6.3.1.5</ecNumber>
    </recommendedName>
</protein>
<evidence type="ECO:0000256" key="4">
    <source>
        <dbReference type="ARBA" id="ARBA00022741"/>
    </source>
</evidence>
<dbReference type="RefSeq" id="WP_195170546.1">
    <property type="nucleotide sequence ID" value="NZ_CP062983.1"/>
</dbReference>
<feature type="domain" description="NAD/GMP synthase" evidence="11">
    <location>
        <begin position="22"/>
        <end position="259"/>
    </location>
</feature>
<comment type="function">
    <text evidence="8">Catalyzes the ATP-dependent amidation of deamido-NAD to form NAD. Uses ammonia as a nitrogen source.</text>
</comment>
<dbReference type="GO" id="GO:0005524">
    <property type="term" value="F:ATP binding"/>
    <property type="evidence" value="ECO:0007669"/>
    <property type="project" value="UniProtKB-UniRule"/>
</dbReference>
<keyword evidence="2 8" id="KW-0436">Ligase</keyword>
<evidence type="ECO:0000259" key="11">
    <source>
        <dbReference type="Pfam" id="PF02540"/>
    </source>
</evidence>
<dbReference type="InterPro" id="IPR022310">
    <property type="entry name" value="NAD/GMP_synthase"/>
</dbReference>
<feature type="binding site" description="in other chain" evidence="8">
    <location>
        <position position="123"/>
    </location>
    <ligand>
        <name>deamido-NAD(+)</name>
        <dbReference type="ChEBI" id="CHEBI:58437"/>
        <note>ligand shared between two neighboring subunits</note>
    </ligand>
</feature>
<proteinExistence type="inferred from homology"/>
<gene>
    <name evidence="8" type="primary">nadE</name>
    <name evidence="12" type="ORF">G4Y79_22780</name>
</gene>
<dbReference type="FunFam" id="3.40.50.620:FF:000106">
    <property type="entry name" value="Glutamine-dependent NAD(+) synthetase"/>
    <property type="match status" value="1"/>
</dbReference>
<comment type="subunit">
    <text evidence="8">Homodimer.</text>
</comment>
<dbReference type="GO" id="GO:0004359">
    <property type="term" value="F:glutaminase activity"/>
    <property type="evidence" value="ECO:0007669"/>
    <property type="project" value="InterPro"/>
</dbReference>
<evidence type="ECO:0000256" key="7">
    <source>
        <dbReference type="ARBA" id="ARBA00023027"/>
    </source>
</evidence>
<dbReference type="PANTHER" id="PTHR23090">
    <property type="entry name" value="NH 3 /GLUTAMINE-DEPENDENT NAD + SYNTHETASE"/>
    <property type="match status" value="1"/>
</dbReference>
<dbReference type="EC" id="6.3.1.5" evidence="8 10"/>
<evidence type="ECO:0000256" key="1">
    <source>
        <dbReference type="ARBA" id="ARBA00005859"/>
    </source>
</evidence>
<keyword evidence="6 8" id="KW-0460">Magnesium</keyword>
<dbReference type="InterPro" id="IPR022926">
    <property type="entry name" value="NH(3)-dep_NAD(+)_synth"/>
</dbReference>
<reference evidence="12 13" key="1">
    <citation type="submission" date="2020-02" db="EMBL/GenBank/DDBJ databases">
        <authorList>
            <person name="Zheng R.K."/>
            <person name="Sun C.M."/>
        </authorList>
    </citation>
    <scope>NUCLEOTIDE SEQUENCE [LARGE SCALE GENOMIC DNA]</scope>
    <source>
        <strain evidence="13">rifampicinis</strain>
    </source>
</reference>
<dbReference type="AlphaFoldDB" id="A0A7S8E8T5"/>
<dbReference type="NCBIfam" id="TIGR00552">
    <property type="entry name" value="nadE"/>
    <property type="match status" value="1"/>
</dbReference>
<dbReference type="Proteomes" id="UP000594468">
    <property type="component" value="Chromosome"/>
</dbReference>
<feature type="binding site" evidence="8">
    <location>
        <position position="143"/>
    </location>
    <ligand>
        <name>ATP</name>
        <dbReference type="ChEBI" id="CHEBI:30616"/>
    </ligand>
</feature>